<sequence>MPRPVETLGDFLSRYDLATVRQHLWSLLEGAVNAGGQPKPAASLLRFWKDLELFMEKIFRADPEIFRLAVLRSGHASPGHIIRFIAAVVRPEKIFVVENKPATGEKAGRFDLLIVIPDKEQRSFKAYETVIGLGCIGAADVSCSLHKADRLYPLLRSGHPFYSRVCTSENMVYDDGHTGLPAPDPAMKAALTAQMREVFTCGLSRSASFLDTAGFHRRKGETAMGAFMLHQAAEQVFRSTTLALLDHQEPTHSLQQLKKYCRRCAPQLNTVFPEDTAAEQQLLQLLEKAYVQARYTDHYTVSPAELDLLFQRVILLQNIAREVFEEKITAFSRS</sequence>
<gene>
    <name evidence="2" type="ORF">GCM10023143_02360</name>
</gene>
<dbReference type="SUPFAM" id="SSF81593">
    <property type="entry name" value="Nucleotidyltransferase substrate binding subunit/domain"/>
    <property type="match status" value="1"/>
</dbReference>
<dbReference type="Gene3D" id="1.20.120.330">
    <property type="entry name" value="Nucleotidyltransferases domain 2"/>
    <property type="match status" value="1"/>
</dbReference>
<organism evidence="2 3">
    <name type="scientific">Compostibacter hankyongensis</name>
    <dbReference type="NCBI Taxonomy" id="1007089"/>
    <lineage>
        <taxon>Bacteria</taxon>
        <taxon>Pseudomonadati</taxon>
        <taxon>Bacteroidota</taxon>
        <taxon>Chitinophagia</taxon>
        <taxon>Chitinophagales</taxon>
        <taxon>Chitinophagaceae</taxon>
        <taxon>Compostibacter</taxon>
    </lineage>
</organism>
<proteinExistence type="predicted"/>
<evidence type="ECO:0000313" key="3">
    <source>
        <dbReference type="Proteomes" id="UP001501207"/>
    </source>
</evidence>
<dbReference type="SMART" id="SM00748">
    <property type="entry name" value="HEPN"/>
    <property type="match status" value="1"/>
</dbReference>
<dbReference type="EMBL" id="BAABFN010000001">
    <property type="protein sequence ID" value="GAA4300951.1"/>
    <property type="molecule type" value="Genomic_DNA"/>
</dbReference>
<name>A0ABP8FD77_9BACT</name>
<evidence type="ECO:0000313" key="2">
    <source>
        <dbReference type="EMBL" id="GAA4300951.1"/>
    </source>
</evidence>
<dbReference type="InterPro" id="IPR007842">
    <property type="entry name" value="HEPN_dom"/>
</dbReference>
<reference evidence="3" key="1">
    <citation type="journal article" date="2019" name="Int. J. Syst. Evol. Microbiol.">
        <title>The Global Catalogue of Microorganisms (GCM) 10K type strain sequencing project: providing services to taxonomists for standard genome sequencing and annotation.</title>
        <authorList>
            <consortium name="The Broad Institute Genomics Platform"/>
            <consortium name="The Broad Institute Genome Sequencing Center for Infectious Disease"/>
            <person name="Wu L."/>
            <person name="Ma J."/>
        </authorList>
    </citation>
    <scope>NUCLEOTIDE SEQUENCE [LARGE SCALE GENOMIC DNA]</scope>
    <source>
        <strain evidence="3">JCM 17664</strain>
    </source>
</reference>
<feature type="domain" description="HEPN" evidence="1">
    <location>
        <begin position="203"/>
        <end position="323"/>
    </location>
</feature>
<protein>
    <recommendedName>
        <fullName evidence="1">HEPN domain-containing protein</fullName>
    </recommendedName>
</protein>
<dbReference type="PROSITE" id="PS50910">
    <property type="entry name" value="HEPN"/>
    <property type="match status" value="1"/>
</dbReference>
<accession>A0ABP8FD77</accession>
<keyword evidence="3" id="KW-1185">Reference proteome</keyword>
<evidence type="ECO:0000259" key="1">
    <source>
        <dbReference type="PROSITE" id="PS50910"/>
    </source>
</evidence>
<dbReference type="Pfam" id="PF05168">
    <property type="entry name" value="HEPN"/>
    <property type="match status" value="1"/>
</dbReference>
<dbReference type="Proteomes" id="UP001501207">
    <property type="component" value="Unassembled WGS sequence"/>
</dbReference>
<comment type="caution">
    <text evidence="2">The sequence shown here is derived from an EMBL/GenBank/DDBJ whole genome shotgun (WGS) entry which is preliminary data.</text>
</comment>